<evidence type="ECO:0000313" key="3">
    <source>
        <dbReference type="EMBL" id="KAF7310329.1"/>
    </source>
</evidence>
<dbReference type="EMBL" id="JACAZF010000003">
    <property type="protein sequence ID" value="KAF7310329.1"/>
    <property type="molecule type" value="Genomic_DNA"/>
</dbReference>
<feature type="region of interest" description="Disordered" evidence="1">
    <location>
        <begin position="1"/>
        <end position="20"/>
    </location>
</feature>
<dbReference type="Gene3D" id="3.30.160.60">
    <property type="entry name" value="Classic Zinc Finger"/>
    <property type="match status" value="1"/>
</dbReference>
<dbReference type="Proteomes" id="UP000636479">
    <property type="component" value="Unassembled WGS sequence"/>
</dbReference>
<dbReference type="InterPro" id="IPR046347">
    <property type="entry name" value="bZIP_sf"/>
</dbReference>
<protein>
    <submittedName>
        <fullName evidence="3">Imprinted and ancient</fullName>
    </submittedName>
</protein>
<dbReference type="Pfam" id="PF07716">
    <property type="entry name" value="bZIP_2"/>
    <property type="match status" value="1"/>
</dbReference>
<name>A0A8H6WFA6_9AGAR</name>
<dbReference type="InterPro" id="IPR004827">
    <property type="entry name" value="bZIP"/>
</dbReference>
<proteinExistence type="predicted"/>
<dbReference type="PROSITE" id="PS00036">
    <property type="entry name" value="BZIP_BASIC"/>
    <property type="match status" value="1"/>
</dbReference>
<feature type="domain" description="BZIP" evidence="2">
    <location>
        <begin position="51"/>
        <end position="65"/>
    </location>
</feature>
<dbReference type="SMART" id="SM00338">
    <property type="entry name" value="BRLZ"/>
    <property type="match status" value="1"/>
</dbReference>
<reference evidence="3" key="1">
    <citation type="submission" date="2020-05" db="EMBL/GenBank/DDBJ databases">
        <title>Mycena genomes resolve the evolution of fungal bioluminescence.</title>
        <authorList>
            <person name="Tsai I.J."/>
        </authorList>
    </citation>
    <scope>NUCLEOTIDE SEQUENCE</scope>
    <source>
        <strain evidence="3">171206Taipei</strain>
    </source>
</reference>
<evidence type="ECO:0000313" key="4">
    <source>
        <dbReference type="Proteomes" id="UP000636479"/>
    </source>
</evidence>
<dbReference type="CDD" id="cd12193">
    <property type="entry name" value="bZIP_GCN4"/>
    <property type="match status" value="1"/>
</dbReference>
<dbReference type="OrthoDB" id="2257100at2759"/>
<accession>A0A8H6WFA6</accession>
<dbReference type="RefSeq" id="XP_037223779.1">
    <property type="nucleotide sequence ID" value="XM_037360894.1"/>
</dbReference>
<dbReference type="SUPFAM" id="SSF57959">
    <property type="entry name" value="Leucine zipper domain"/>
    <property type="match status" value="1"/>
</dbReference>
<gene>
    <name evidence="3" type="ORF">MIND_00407000</name>
</gene>
<sequence length="110" mass="12657">MKRTYLTPSATSRKAVPASISRKLKRRHSAAFDDEDYAEPTKEVLDEIENKRRSNTLAARRSRKRKLEQTKGLQDTVDELNTLVTIWRQRALMGQSLLKQRGIVLDFGKA</sequence>
<dbReference type="GO" id="GO:0003700">
    <property type="term" value="F:DNA-binding transcription factor activity"/>
    <property type="evidence" value="ECO:0007669"/>
    <property type="project" value="InterPro"/>
</dbReference>
<feature type="compositionally biased region" description="Polar residues" evidence="1">
    <location>
        <begin position="1"/>
        <end position="12"/>
    </location>
</feature>
<evidence type="ECO:0000256" key="1">
    <source>
        <dbReference type="SAM" id="MobiDB-lite"/>
    </source>
</evidence>
<comment type="caution">
    <text evidence="3">The sequence shown here is derived from an EMBL/GenBank/DDBJ whole genome shotgun (WGS) entry which is preliminary data.</text>
</comment>
<dbReference type="GeneID" id="59343410"/>
<evidence type="ECO:0000259" key="2">
    <source>
        <dbReference type="PROSITE" id="PS00036"/>
    </source>
</evidence>
<organism evidence="3 4">
    <name type="scientific">Mycena indigotica</name>
    <dbReference type="NCBI Taxonomy" id="2126181"/>
    <lineage>
        <taxon>Eukaryota</taxon>
        <taxon>Fungi</taxon>
        <taxon>Dikarya</taxon>
        <taxon>Basidiomycota</taxon>
        <taxon>Agaricomycotina</taxon>
        <taxon>Agaricomycetes</taxon>
        <taxon>Agaricomycetidae</taxon>
        <taxon>Agaricales</taxon>
        <taxon>Marasmiineae</taxon>
        <taxon>Mycenaceae</taxon>
        <taxon>Mycena</taxon>
    </lineage>
</organism>
<dbReference type="AlphaFoldDB" id="A0A8H6WFA6"/>
<keyword evidence="4" id="KW-1185">Reference proteome</keyword>